<proteinExistence type="predicted"/>
<dbReference type="EMBL" id="PJQY01001593">
    <property type="protein sequence ID" value="PQQ01162.1"/>
    <property type="molecule type" value="Genomic_DNA"/>
</dbReference>
<dbReference type="Proteomes" id="UP000250321">
    <property type="component" value="Unassembled WGS sequence"/>
</dbReference>
<organism evidence="2 3">
    <name type="scientific">Prunus yedoensis var. nudiflora</name>
    <dbReference type="NCBI Taxonomy" id="2094558"/>
    <lineage>
        <taxon>Eukaryota</taxon>
        <taxon>Viridiplantae</taxon>
        <taxon>Streptophyta</taxon>
        <taxon>Embryophyta</taxon>
        <taxon>Tracheophyta</taxon>
        <taxon>Spermatophyta</taxon>
        <taxon>Magnoliopsida</taxon>
        <taxon>eudicotyledons</taxon>
        <taxon>Gunneridae</taxon>
        <taxon>Pentapetalae</taxon>
        <taxon>rosids</taxon>
        <taxon>fabids</taxon>
        <taxon>Rosales</taxon>
        <taxon>Rosaceae</taxon>
        <taxon>Amygdaloideae</taxon>
        <taxon>Amygdaleae</taxon>
        <taxon>Prunus</taxon>
    </lineage>
</organism>
<feature type="region of interest" description="Disordered" evidence="1">
    <location>
        <begin position="25"/>
        <end position="62"/>
    </location>
</feature>
<comment type="caution">
    <text evidence="2">The sequence shown here is derived from an EMBL/GenBank/DDBJ whole genome shotgun (WGS) entry which is preliminary data.</text>
</comment>
<keyword evidence="3" id="KW-1185">Reference proteome</keyword>
<evidence type="ECO:0000256" key="1">
    <source>
        <dbReference type="SAM" id="MobiDB-lite"/>
    </source>
</evidence>
<feature type="region of interest" description="Disordered" evidence="1">
    <location>
        <begin position="94"/>
        <end position="136"/>
    </location>
</feature>
<reference evidence="2 3" key="1">
    <citation type="submission" date="2018-02" db="EMBL/GenBank/DDBJ databases">
        <title>Draft genome of wild Prunus yedoensis var. nudiflora.</title>
        <authorList>
            <person name="Baek S."/>
            <person name="Kim J.-H."/>
            <person name="Choi K."/>
            <person name="Kim G.-B."/>
            <person name="Cho A."/>
            <person name="Jang H."/>
            <person name="Shin C.-H."/>
            <person name="Yu H.-J."/>
            <person name="Mun J.-H."/>
        </authorList>
    </citation>
    <scope>NUCLEOTIDE SEQUENCE [LARGE SCALE GENOMIC DNA]</scope>
    <source>
        <strain evidence="3">cv. Jeju island</strain>
        <tissue evidence="2">Leaf</tissue>
    </source>
</reference>
<accession>A0A314Y2G3</accession>
<feature type="compositionally biased region" description="Basic and acidic residues" evidence="1">
    <location>
        <begin position="94"/>
        <end position="113"/>
    </location>
</feature>
<dbReference type="AlphaFoldDB" id="A0A314Y2G3"/>
<gene>
    <name evidence="2" type="ORF">Pyn_18663</name>
</gene>
<dbReference type="OrthoDB" id="1936793at2759"/>
<evidence type="ECO:0000313" key="3">
    <source>
        <dbReference type="Proteomes" id="UP000250321"/>
    </source>
</evidence>
<dbReference type="STRING" id="2094558.A0A314Y2G3"/>
<protein>
    <submittedName>
        <fullName evidence="2">Uncharacterized protein</fullName>
    </submittedName>
</protein>
<evidence type="ECO:0000313" key="2">
    <source>
        <dbReference type="EMBL" id="PQQ01162.1"/>
    </source>
</evidence>
<sequence>MKRVLLRNLCLYARSTRLLSPPCYNPGPRSQLAPLAASTRPRLRFYSTESPSHNQEDDVSNEELKKQIDKYFRGDEEAIPSIFEAILKRKLTGKHEEDDKKLMEEIPGKRQEEPLSDIDDEQETKSDFDESSDSDG</sequence>
<name>A0A314Y2G3_PRUYE</name>